<reference evidence="2 3" key="1">
    <citation type="submission" date="2016-10" db="EMBL/GenBank/DDBJ databases">
        <authorList>
            <person name="de Groot N.N."/>
        </authorList>
    </citation>
    <scope>NUCLEOTIDE SEQUENCE [LARGE SCALE GENOMIC DNA]</scope>
    <source>
        <strain evidence="2 3">DSM 17925</strain>
    </source>
</reference>
<dbReference type="AlphaFoldDB" id="A0A1I0RLG6"/>
<gene>
    <name evidence="2" type="ORF">SAMN04488515_2905</name>
</gene>
<dbReference type="STRING" id="364200.SAMN04488515_2905"/>
<dbReference type="Proteomes" id="UP000199167">
    <property type="component" value="Unassembled WGS sequence"/>
</dbReference>
<sequence>MNTPSTENAEPTKPVADPLASLVGTGPETVARRKDIGELHKRLVAMITTVGTGFGEAEAARIERDRAVLSSRLDDVERAVNSMEGALRIELEPMLRSIVADATAQRQSRIGTKILKFLGLGVIFGGGLVVGGIFAAEVLQIKDLGVGFLTRFMGN</sequence>
<dbReference type="EMBL" id="FOIZ01000002">
    <property type="protein sequence ID" value="SEW41986.1"/>
    <property type="molecule type" value="Genomic_DNA"/>
</dbReference>
<keyword evidence="3" id="KW-1185">Reference proteome</keyword>
<dbReference type="OrthoDB" id="7667887at2"/>
<proteinExistence type="predicted"/>
<keyword evidence="1" id="KW-0472">Membrane</keyword>
<protein>
    <submittedName>
        <fullName evidence="2">Uncharacterized protein</fullName>
    </submittedName>
</protein>
<dbReference type="RefSeq" id="WP_131801617.1">
    <property type="nucleotide sequence ID" value="NZ_FOIZ01000002.1"/>
</dbReference>
<evidence type="ECO:0000313" key="3">
    <source>
        <dbReference type="Proteomes" id="UP000199167"/>
    </source>
</evidence>
<organism evidence="2 3">
    <name type="scientific">Cognatiyoonia koreensis</name>
    <dbReference type="NCBI Taxonomy" id="364200"/>
    <lineage>
        <taxon>Bacteria</taxon>
        <taxon>Pseudomonadati</taxon>
        <taxon>Pseudomonadota</taxon>
        <taxon>Alphaproteobacteria</taxon>
        <taxon>Rhodobacterales</taxon>
        <taxon>Paracoccaceae</taxon>
        <taxon>Cognatiyoonia</taxon>
    </lineage>
</organism>
<evidence type="ECO:0000256" key="1">
    <source>
        <dbReference type="SAM" id="Phobius"/>
    </source>
</evidence>
<accession>A0A1I0RLG6</accession>
<keyword evidence="1" id="KW-1133">Transmembrane helix</keyword>
<evidence type="ECO:0000313" key="2">
    <source>
        <dbReference type="EMBL" id="SEW41986.1"/>
    </source>
</evidence>
<feature type="transmembrane region" description="Helical" evidence="1">
    <location>
        <begin position="114"/>
        <end position="136"/>
    </location>
</feature>
<name>A0A1I0RLG6_9RHOB</name>
<keyword evidence="1" id="KW-0812">Transmembrane</keyword>